<protein>
    <submittedName>
        <fullName evidence="2">Uncharacterized protein</fullName>
    </submittedName>
</protein>
<organism evidence="2 3">
    <name type="scientific">Mycolicibacterium smegmatis (strain ATCC 700084 / mc(2)155)</name>
    <name type="common">Mycobacterium smegmatis</name>
    <dbReference type="NCBI Taxonomy" id="246196"/>
    <lineage>
        <taxon>Bacteria</taxon>
        <taxon>Bacillati</taxon>
        <taxon>Actinomycetota</taxon>
        <taxon>Actinomycetes</taxon>
        <taxon>Mycobacteriales</taxon>
        <taxon>Mycobacteriaceae</taxon>
        <taxon>Mycolicibacterium</taxon>
    </lineage>
</organism>
<evidence type="ECO:0000256" key="1">
    <source>
        <dbReference type="SAM" id="MobiDB-lite"/>
    </source>
</evidence>
<feature type="region of interest" description="Disordered" evidence="1">
    <location>
        <begin position="1"/>
        <end position="33"/>
    </location>
</feature>
<evidence type="ECO:0000313" key="3">
    <source>
        <dbReference type="Proteomes" id="UP000006158"/>
    </source>
</evidence>
<evidence type="ECO:0000313" key="2">
    <source>
        <dbReference type="EMBL" id="AFP42425.1"/>
    </source>
</evidence>
<accession>I7FMB6</accession>
<dbReference type="KEGG" id="msg:MSMEI_5992"/>
<feature type="compositionally biased region" description="Low complexity" evidence="1">
    <location>
        <begin position="19"/>
        <end position="28"/>
    </location>
</feature>
<proteinExistence type="predicted"/>
<reference evidence="2 3" key="2">
    <citation type="journal article" date="2009" name="Genome Res.">
        <title>Ortho-proteogenomics: multiple proteomes investigation through orthology and a new MS-based protocol.</title>
        <authorList>
            <person name="Gallien S."/>
            <person name="Perrodou E."/>
            <person name="Carapito C."/>
            <person name="Deshayes C."/>
            <person name="Reyrat J.M."/>
            <person name="Van Dorsselaer A."/>
            <person name="Poch O."/>
            <person name="Schaeffer C."/>
            <person name="Lecompte O."/>
        </authorList>
    </citation>
    <scope>NUCLEOTIDE SEQUENCE [LARGE SCALE GENOMIC DNA]</scope>
    <source>
        <strain evidence="3">ATCC 700084 / mc(2)155</strain>
    </source>
</reference>
<name>I7FMB6_MYCS2</name>
<reference evidence="2 3" key="1">
    <citation type="journal article" date="2007" name="Genome Biol.">
        <title>Interrupted coding sequences in Mycobacterium smegmatis: authentic mutations or sequencing errors?</title>
        <authorList>
            <person name="Deshayes C."/>
            <person name="Perrodou E."/>
            <person name="Gallien S."/>
            <person name="Euphrasie D."/>
            <person name="Schaeffer C."/>
            <person name="Van-Dorsselaer A."/>
            <person name="Poch O."/>
            <person name="Lecompte O."/>
            <person name="Reyrat J.M."/>
        </authorList>
    </citation>
    <scope>NUCLEOTIDE SEQUENCE [LARGE SCALE GENOMIC DNA]</scope>
    <source>
        <strain evidence="3">ATCC 700084 / mc(2)155</strain>
    </source>
</reference>
<dbReference type="Proteomes" id="UP000006158">
    <property type="component" value="Chromosome"/>
</dbReference>
<gene>
    <name evidence="2" type="ordered locus">MSMEI_5992</name>
</gene>
<dbReference type="EMBL" id="CP001663">
    <property type="protein sequence ID" value="AFP42425.1"/>
    <property type="molecule type" value="Genomic_DNA"/>
</dbReference>
<feature type="region of interest" description="Disordered" evidence="1">
    <location>
        <begin position="60"/>
        <end position="107"/>
    </location>
</feature>
<dbReference type="PATRIC" id="fig|246196.56.peg.6113"/>
<dbReference type="AlphaFoldDB" id="I7FMB6"/>
<sequence length="107" mass="11776">MRQVELTQRDPRLAADASAPSQGPQKGPAPAPQVDVFGNWFITASSSVGWGPITRPVLDNFPTPEIEKRCSDSMPHNEAQRREMMTGYKDQPPPHGDAVPGWPLRSE</sequence>